<dbReference type="GO" id="GO:0006508">
    <property type="term" value="P:proteolysis"/>
    <property type="evidence" value="ECO:0007669"/>
    <property type="project" value="UniProtKB-KW"/>
</dbReference>
<dbReference type="GO" id="GO:0008233">
    <property type="term" value="F:peptidase activity"/>
    <property type="evidence" value="ECO:0007669"/>
    <property type="project" value="UniProtKB-KW"/>
</dbReference>
<evidence type="ECO:0000313" key="3">
    <source>
        <dbReference type="EMBL" id="KAL3497956.1"/>
    </source>
</evidence>
<dbReference type="EMBL" id="JBJUIK010000017">
    <property type="protein sequence ID" value="KAL3497956.1"/>
    <property type="molecule type" value="Genomic_DNA"/>
</dbReference>
<feature type="domain" description="Retrovirus-related Pol polyprotein from transposon TNT 1-94-like beta-barrel" evidence="2">
    <location>
        <begin position="1"/>
        <end position="72"/>
    </location>
</feature>
<comment type="caution">
    <text evidence="3">The sequence shown here is derived from an EMBL/GenBank/DDBJ whole genome shotgun (WGS) entry which is preliminary data.</text>
</comment>
<protein>
    <recommendedName>
        <fullName evidence="2">Retrovirus-related Pol polyprotein from transposon TNT 1-94-like beta-barrel domain-containing protein</fullName>
    </recommendedName>
</protein>
<keyword evidence="1" id="KW-0378">Hydrolase</keyword>
<evidence type="ECO:0000259" key="2">
    <source>
        <dbReference type="Pfam" id="PF22936"/>
    </source>
</evidence>
<sequence>MTRDREKLKDVTEYKGRRVVVTANNTKLPITHVGKTTLSPHFNNEEVQLLNVYDIPNMKKNLLSILQMARSGNFVVFGPHDVKAKEQGTWRQFTCPRTPQQNMVGKRKKRHLAEICRSMLHAKNVPPRYQAECMKMVILVTNRLPQPRLGFTSPFHKFWNVIPNLILFGPPLAKFNKQIESSDEEGKKEDGAVV</sequence>
<evidence type="ECO:0000313" key="4">
    <source>
        <dbReference type="Proteomes" id="UP001630127"/>
    </source>
</evidence>
<proteinExistence type="predicted"/>
<dbReference type="Gene3D" id="3.30.420.10">
    <property type="entry name" value="Ribonuclease H-like superfamily/Ribonuclease H"/>
    <property type="match status" value="1"/>
</dbReference>
<dbReference type="PANTHER" id="PTHR42648">
    <property type="entry name" value="TRANSPOSASE, PUTATIVE-RELATED"/>
    <property type="match status" value="1"/>
</dbReference>
<reference evidence="3 4" key="1">
    <citation type="submission" date="2024-11" db="EMBL/GenBank/DDBJ databases">
        <title>A near-complete genome assembly of Cinchona calisaya.</title>
        <authorList>
            <person name="Lian D.C."/>
            <person name="Zhao X.W."/>
            <person name="Wei L."/>
        </authorList>
    </citation>
    <scope>NUCLEOTIDE SEQUENCE [LARGE SCALE GENOMIC DNA]</scope>
    <source>
        <tissue evidence="3">Nenye</tissue>
    </source>
</reference>
<keyword evidence="4" id="KW-1185">Reference proteome</keyword>
<keyword evidence="1" id="KW-0645">Protease</keyword>
<dbReference type="PANTHER" id="PTHR42648:SF30">
    <property type="entry name" value="RIBONUCLEASE H-LIKE DOMAIN, GAG-PRE-INTEGRASE DOMAIN PROTEIN-RELATED"/>
    <property type="match status" value="1"/>
</dbReference>
<dbReference type="InterPro" id="IPR036397">
    <property type="entry name" value="RNaseH_sf"/>
</dbReference>
<dbReference type="InterPro" id="IPR039537">
    <property type="entry name" value="Retrotran_Ty1/copia-like"/>
</dbReference>
<dbReference type="InterPro" id="IPR054722">
    <property type="entry name" value="PolX-like_BBD"/>
</dbReference>
<dbReference type="AlphaFoldDB" id="A0ABD2XTI0"/>
<dbReference type="InterPro" id="IPR012337">
    <property type="entry name" value="RNaseH-like_sf"/>
</dbReference>
<name>A0ABD2XTI0_9GENT</name>
<accession>A0ABD2XTI0</accession>
<evidence type="ECO:0000256" key="1">
    <source>
        <dbReference type="ARBA" id="ARBA00022670"/>
    </source>
</evidence>
<gene>
    <name evidence="3" type="ORF">ACH5RR_040688</name>
</gene>
<organism evidence="3 4">
    <name type="scientific">Cinchona calisaya</name>
    <dbReference type="NCBI Taxonomy" id="153742"/>
    <lineage>
        <taxon>Eukaryota</taxon>
        <taxon>Viridiplantae</taxon>
        <taxon>Streptophyta</taxon>
        <taxon>Embryophyta</taxon>
        <taxon>Tracheophyta</taxon>
        <taxon>Spermatophyta</taxon>
        <taxon>Magnoliopsida</taxon>
        <taxon>eudicotyledons</taxon>
        <taxon>Gunneridae</taxon>
        <taxon>Pentapetalae</taxon>
        <taxon>asterids</taxon>
        <taxon>lamiids</taxon>
        <taxon>Gentianales</taxon>
        <taxon>Rubiaceae</taxon>
        <taxon>Cinchonoideae</taxon>
        <taxon>Cinchoneae</taxon>
        <taxon>Cinchona</taxon>
    </lineage>
</organism>
<dbReference type="Pfam" id="PF22936">
    <property type="entry name" value="Pol_BBD"/>
    <property type="match status" value="1"/>
</dbReference>
<dbReference type="SUPFAM" id="SSF53098">
    <property type="entry name" value="Ribonuclease H-like"/>
    <property type="match status" value="1"/>
</dbReference>
<dbReference type="Proteomes" id="UP001630127">
    <property type="component" value="Unassembled WGS sequence"/>
</dbReference>